<dbReference type="RefSeq" id="XP_067692442.1">
    <property type="nucleotide sequence ID" value="XM_067836900.1"/>
</dbReference>
<dbReference type="EMBL" id="JAFHKP010000025">
    <property type="protein sequence ID" value="KAG5477502.1"/>
    <property type="molecule type" value="Genomic_DNA"/>
</dbReference>
<feature type="compositionally biased region" description="Basic and acidic residues" evidence="2">
    <location>
        <begin position="728"/>
        <end position="742"/>
    </location>
</feature>
<organism evidence="3 4">
    <name type="scientific">Leishmania enriettii</name>
    <dbReference type="NCBI Taxonomy" id="5663"/>
    <lineage>
        <taxon>Eukaryota</taxon>
        <taxon>Discoba</taxon>
        <taxon>Euglenozoa</taxon>
        <taxon>Kinetoplastea</taxon>
        <taxon>Metakinetoplastina</taxon>
        <taxon>Trypanosomatida</taxon>
        <taxon>Trypanosomatidae</taxon>
        <taxon>Leishmaniinae</taxon>
        <taxon>Leishmania</taxon>
    </lineage>
</organism>
<comment type="caution">
    <text evidence="3">The sequence shown here is derived from an EMBL/GenBank/DDBJ whole genome shotgun (WGS) entry which is preliminary data.</text>
</comment>
<feature type="region of interest" description="Disordered" evidence="2">
    <location>
        <begin position="273"/>
        <end position="300"/>
    </location>
</feature>
<gene>
    <name evidence="3" type="ORF">CUR178_05206</name>
</gene>
<feature type="compositionally biased region" description="Pro residues" evidence="2">
    <location>
        <begin position="198"/>
        <end position="214"/>
    </location>
</feature>
<dbReference type="KEGG" id="lenr:94172410"/>
<dbReference type="OrthoDB" id="266362at2759"/>
<feature type="region of interest" description="Disordered" evidence="2">
    <location>
        <begin position="513"/>
        <end position="557"/>
    </location>
</feature>
<feature type="region of interest" description="Disordered" evidence="2">
    <location>
        <begin position="721"/>
        <end position="826"/>
    </location>
</feature>
<feature type="region of interest" description="Disordered" evidence="2">
    <location>
        <begin position="1"/>
        <end position="35"/>
    </location>
</feature>
<protein>
    <submittedName>
        <fullName evidence="3">Uncharacterized protein</fullName>
    </submittedName>
</protein>
<feature type="compositionally biased region" description="Polar residues" evidence="2">
    <location>
        <begin position="652"/>
        <end position="665"/>
    </location>
</feature>
<feature type="region of interest" description="Disordered" evidence="2">
    <location>
        <begin position="187"/>
        <end position="224"/>
    </location>
</feature>
<evidence type="ECO:0000313" key="3">
    <source>
        <dbReference type="EMBL" id="KAG5477502.1"/>
    </source>
</evidence>
<keyword evidence="1" id="KW-0175">Coiled coil</keyword>
<feature type="region of interest" description="Disordered" evidence="2">
    <location>
        <begin position="623"/>
        <end position="707"/>
    </location>
</feature>
<evidence type="ECO:0000313" key="4">
    <source>
        <dbReference type="Proteomes" id="UP000674179"/>
    </source>
</evidence>
<feature type="region of interest" description="Disordered" evidence="2">
    <location>
        <begin position="867"/>
        <end position="896"/>
    </location>
</feature>
<feature type="compositionally biased region" description="Basic and acidic residues" evidence="2">
    <location>
        <begin position="810"/>
        <end position="821"/>
    </location>
</feature>
<evidence type="ECO:0000256" key="2">
    <source>
        <dbReference type="SAM" id="MobiDB-lite"/>
    </source>
</evidence>
<keyword evidence="4" id="KW-1185">Reference proteome</keyword>
<dbReference type="Proteomes" id="UP000674179">
    <property type="component" value="Chromosome 25"/>
</dbReference>
<feature type="compositionally biased region" description="Basic and acidic residues" evidence="2">
    <location>
        <begin position="782"/>
        <end position="796"/>
    </location>
</feature>
<feature type="compositionally biased region" description="Basic and acidic residues" evidence="2">
    <location>
        <begin position="289"/>
        <end position="298"/>
    </location>
</feature>
<name>A0A836KLK0_LEIEN</name>
<reference evidence="3 4" key="1">
    <citation type="submission" date="2021-02" db="EMBL/GenBank/DDBJ databases">
        <title>Leishmania (Mundinia) enrietti genome sequencing and assembly.</title>
        <authorList>
            <person name="Almutairi H."/>
            <person name="Gatherer D."/>
        </authorList>
    </citation>
    <scope>NUCLEOTIDE SEQUENCE [LARGE SCALE GENOMIC DNA]</scope>
    <source>
        <strain evidence="3">CUR178</strain>
    </source>
</reference>
<feature type="coiled-coil region" evidence="1">
    <location>
        <begin position="561"/>
        <end position="617"/>
    </location>
</feature>
<sequence length="964" mass="103985">MRHVLAASLVDREPSSASVSSAEPPEGTSTEQYPLVRRRSSAAVIGATATLGASERHELFCARAHSFSSEPDENEGAGAFIMPVRAHVKRQAASPPPLGHRKQQRVVLSPSRLSISGGSCSAGDGQTAPPAVPLPSHRGAPLPRSLPTSTQSSTAANSSAFSHAPLGHVASSSHPDARRTGIVNTSGYHYSTRTTPPQLAPPSPPAPSPQPPGRRSPYRGNQSTPTVIEAAPASMTTTLLQPAPLNTVPTPSSTSHQIAPSVVVTTPVAAAVPTTSHDASTARWQLSSPEEHRHRSDSHATQGGAVFAYASEAVSTLEQQYGDALQRLGTMHRLYDRLDAHNHNLASELKRVRQVSDNLQNGVAFQLYNSVRQVKHEMRLLKQYVELLSSSFSDRLRVLQQVVGEELPCLLGRHDPHSSLLSHGAEGQLKPIETRVSVGVLSRGATSVQGVANAPPALLGGRVSGANGGVAASSRFYSPEYWWNAMSPHPMRPPSAAHPPAASVETEAHGYADVVGGDAGSTEGERFFSPPSQRSLSAEGDRESNTLLRTPEEESVSRRAYREVQRALADAQRRVVELEQASSTQQADYESRIAQLKTAHRDKEATLKEELALLRRQAGGLMTPTNVNQLKQLPLGRQNEQPTAERRPCASSPASISTSTVQLSRRANHNAVRSPLRGPEYAAETAGHEDGQYENEGNSTTANNLNPGYHGHAALRCASKSTSASTTDDNHCDAQRSVDRTNRRALRATGSKGRSRHSRGTDEELYRPGRYSPTALHRRVQRAREMPGSKACDGERWPQGQQVHSSRSSSHHERENGRAEEAANATGTATVRCSLAYDRLMDHSHAASRSLEKYVARTGSSAARMQSRAISKADNQNVPRRSSSSRWQSTRVPARGERRNAAIDPELLQSLLAQAAAIDVQGGSRYATVAPERVRQTQRRFNASVVRVAQGLWAQELLKERSCL</sequence>
<feature type="region of interest" description="Disordered" evidence="2">
    <location>
        <begin position="88"/>
        <end position="159"/>
    </location>
</feature>
<evidence type="ECO:0000256" key="1">
    <source>
        <dbReference type="SAM" id="Coils"/>
    </source>
</evidence>
<feature type="compositionally biased region" description="Basic and acidic residues" evidence="2">
    <location>
        <begin position="539"/>
        <end position="557"/>
    </location>
</feature>
<feature type="compositionally biased region" description="Polar residues" evidence="2">
    <location>
        <begin position="695"/>
        <end position="706"/>
    </location>
</feature>
<proteinExistence type="predicted"/>
<dbReference type="GeneID" id="94172410"/>
<accession>A0A836KLK0</accession>
<feature type="compositionally biased region" description="Polar residues" evidence="2">
    <location>
        <begin position="277"/>
        <end position="288"/>
    </location>
</feature>
<feature type="compositionally biased region" description="Low complexity" evidence="2">
    <location>
        <begin position="148"/>
        <end position="159"/>
    </location>
</feature>
<feature type="compositionally biased region" description="Low complexity" evidence="2">
    <location>
        <begin position="15"/>
        <end position="26"/>
    </location>
</feature>
<dbReference type="AlphaFoldDB" id="A0A836KLK0"/>